<feature type="compositionally biased region" description="Basic and acidic residues" evidence="1">
    <location>
        <begin position="304"/>
        <end position="313"/>
    </location>
</feature>
<dbReference type="Gene3D" id="2.40.70.10">
    <property type="entry name" value="Acid Proteases"/>
    <property type="match status" value="1"/>
</dbReference>
<dbReference type="Proteomes" id="UP001341840">
    <property type="component" value="Unassembled WGS sequence"/>
</dbReference>
<dbReference type="EMBL" id="JASCZI010277082">
    <property type="protein sequence ID" value="MED6226942.1"/>
    <property type="molecule type" value="Genomic_DNA"/>
</dbReference>
<name>A0ABU6ZY42_9FABA</name>
<evidence type="ECO:0000256" key="1">
    <source>
        <dbReference type="SAM" id="MobiDB-lite"/>
    </source>
</evidence>
<comment type="caution">
    <text evidence="2">The sequence shown here is derived from an EMBL/GenBank/DDBJ whole genome shotgun (WGS) entry which is preliminary data.</text>
</comment>
<feature type="region of interest" description="Disordered" evidence="1">
    <location>
        <begin position="251"/>
        <end position="313"/>
    </location>
</feature>
<sequence>MAEECLDSIFITTGSSTGGTNNLKILDVLNWVLAWPTIELRKEIFRPDLSSKFALSSGNRLGWLSSAMLASPICLRVSLSPMVKVPVSKEVVRVSESESDQSKGLLSDATLASSARRLACLVRRKVRSISGSNNNKPGSECDLSIHITIHRSKRQCYAFRGLRHFGSRPTKKIKGIAENMLVRIGQLMIPVDFHVIMPTKGDKGGRPQVLLGRPFLKTTKFKLIYYDEIFTFSVGNVIEIFHLTTQKVPEVKKEGPRRKHKVRIRDSPKERISHEKGSRNPPPYSNGKKKKVPLDPKKKKKKKKEPDEDRTEKKKMLKCLSFDRLLGKLKVLKDVLHRNKSMDAHLVKTNPKWK</sequence>
<organism evidence="2 3">
    <name type="scientific">Stylosanthes scabra</name>
    <dbReference type="NCBI Taxonomy" id="79078"/>
    <lineage>
        <taxon>Eukaryota</taxon>
        <taxon>Viridiplantae</taxon>
        <taxon>Streptophyta</taxon>
        <taxon>Embryophyta</taxon>
        <taxon>Tracheophyta</taxon>
        <taxon>Spermatophyta</taxon>
        <taxon>Magnoliopsida</taxon>
        <taxon>eudicotyledons</taxon>
        <taxon>Gunneridae</taxon>
        <taxon>Pentapetalae</taxon>
        <taxon>rosids</taxon>
        <taxon>fabids</taxon>
        <taxon>Fabales</taxon>
        <taxon>Fabaceae</taxon>
        <taxon>Papilionoideae</taxon>
        <taxon>50 kb inversion clade</taxon>
        <taxon>dalbergioids sensu lato</taxon>
        <taxon>Dalbergieae</taxon>
        <taxon>Pterocarpus clade</taxon>
        <taxon>Stylosanthes</taxon>
    </lineage>
</organism>
<proteinExistence type="predicted"/>
<dbReference type="InterPro" id="IPR021109">
    <property type="entry name" value="Peptidase_aspartic_dom_sf"/>
</dbReference>
<protein>
    <submittedName>
        <fullName evidence="2">Uncharacterized protein</fullName>
    </submittedName>
</protein>
<accession>A0ABU6ZY42</accession>
<evidence type="ECO:0000313" key="3">
    <source>
        <dbReference type="Proteomes" id="UP001341840"/>
    </source>
</evidence>
<reference evidence="2 3" key="1">
    <citation type="journal article" date="2023" name="Plants (Basel)">
        <title>Bridging the Gap: Combining Genomics and Transcriptomics Approaches to Understand Stylosanthes scabra, an Orphan Legume from the Brazilian Caatinga.</title>
        <authorList>
            <person name="Ferreira-Neto J.R.C."/>
            <person name="da Silva M.D."/>
            <person name="Binneck E."/>
            <person name="de Melo N.F."/>
            <person name="da Silva R.H."/>
            <person name="de Melo A.L.T.M."/>
            <person name="Pandolfi V."/>
            <person name="Bustamante F.O."/>
            <person name="Brasileiro-Vidal A.C."/>
            <person name="Benko-Iseppon A.M."/>
        </authorList>
    </citation>
    <scope>NUCLEOTIDE SEQUENCE [LARGE SCALE GENOMIC DNA]</scope>
    <source>
        <tissue evidence="2">Leaves</tissue>
    </source>
</reference>
<keyword evidence="3" id="KW-1185">Reference proteome</keyword>
<gene>
    <name evidence="2" type="ORF">PIB30_108779</name>
</gene>
<evidence type="ECO:0000313" key="2">
    <source>
        <dbReference type="EMBL" id="MED6226942.1"/>
    </source>
</evidence>
<feature type="compositionally biased region" description="Basic residues" evidence="1">
    <location>
        <begin position="287"/>
        <end position="303"/>
    </location>
</feature>
<feature type="compositionally biased region" description="Basic and acidic residues" evidence="1">
    <location>
        <begin position="264"/>
        <end position="278"/>
    </location>
</feature>